<keyword evidence="3 8" id="KW-1003">Cell membrane</keyword>
<dbReference type="Proteomes" id="UP000002069">
    <property type="component" value="Chromosome"/>
</dbReference>
<dbReference type="AlphaFoldDB" id="C9Y2Q5"/>
<evidence type="ECO:0000313" key="12">
    <source>
        <dbReference type="Proteomes" id="UP000002069"/>
    </source>
</evidence>
<comment type="subcellular location">
    <subcellularLocation>
        <location evidence="1">Cell membrane</location>
        <topology evidence="1">Multi-pass membrane protein</topology>
    </subcellularLocation>
</comment>
<organism evidence="11 12">
    <name type="scientific">Cronobacter turicensis (strain DSM 18703 / CCUG 55852 / LMG 23827 / z3032)</name>
    <dbReference type="NCBI Taxonomy" id="693216"/>
    <lineage>
        <taxon>Bacteria</taxon>
        <taxon>Pseudomonadati</taxon>
        <taxon>Pseudomonadota</taxon>
        <taxon>Gammaproteobacteria</taxon>
        <taxon>Enterobacterales</taxon>
        <taxon>Enterobacteriaceae</taxon>
        <taxon>Cronobacter</taxon>
    </lineage>
</organism>
<keyword evidence="7 8" id="KW-0472">Membrane</keyword>
<name>C9Y2Q5_CROTZ</name>
<feature type="transmembrane region" description="Helical" evidence="9">
    <location>
        <begin position="87"/>
        <end position="107"/>
    </location>
</feature>
<reference evidence="11 12" key="1">
    <citation type="journal article" date="2010" name="J. Bacteriol.">
        <title>Complete Genome Sequence of Cronobacter turicensis LMG 23827, a foodborne pathogen causing deaths in neonates.</title>
        <authorList>
            <person name="Stephan R."/>
            <person name="Lehner A."/>
            <person name="Tischler P."/>
            <person name="Rattei T."/>
        </authorList>
    </citation>
    <scope>NUCLEOTIDE SEQUENCE [LARGE SCALE GENOMIC DNA]</scope>
    <source>
        <strain evidence="12">DSM 18703 / CCUG 55852 / LMG 23827 / z3032</strain>
    </source>
</reference>
<dbReference type="InterPro" id="IPR004501">
    <property type="entry name" value="PTS_EIIC_3"/>
</dbReference>
<evidence type="ECO:0000259" key="10">
    <source>
        <dbReference type="PROSITE" id="PS51105"/>
    </source>
</evidence>
<feature type="transmembrane region" description="Helical" evidence="9">
    <location>
        <begin position="231"/>
        <end position="253"/>
    </location>
</feature>
<accession>C9Y2Q5</accession>
<evidence type="ECO:0000256" key="7">
    <source>
        <dbReference type="ARBA" id="ARBA00023136"/>
    </source>
</evidence>
<dbReference type="InterPro" id="IPR051088">
    <property type="entry name" value="PTS_Sugar-EIIC/EIIB"/>
</dbReference>
<evidence type="ECO:0000313" key="11">
    <source>
        <dbReference type="EMBL" id="CBA30318.1"/>
    </source>
</evidence>
<dbReference type="GO" id="GO:0005886">
    <property type="term" value="C:plasma membrane"/>
    <property type="evidence" value="ECO:0007669"/>
    <property type="project" value="UniProtKB-SubCell"/>
</dbReference>
<keyword evidence="4 8" id="KW-0762">Sugar transport</keyword>
<evidence type="ECO:0000256" key="4">
    <source>
        <dbReference type="ARBA" id="ARBA00022597"/>
    </source>
</evidence>
<reference evidence="12" key="2">
    <citation type="journal article" date="2011" name="J. Bacteriol.">
        <title>Complete genome sequence of Cronobacter turicensis LMG 23827, a food-borne pathogen causing deaths in neonates.</title>
        <authorList>
            <person name="Stephan R."/>
            <person name="Lehner A."/>
            <person name="Tischler P."/>
            <person name="Rattei T."/>
        </authorList>
    </citation>
    <scope>NUCLEOTIDE SEQUENCE [LARGE SCALE GENOMIC DNA]</scope>
    <source>
        <strain evidence="12">DSM 18703 / CCUG 55852 / LMG 23827 / z3032</strain>
    </source>
</reference>
<sequence>MSHVSRNTGCTMSLYSGLMALVERHIAPLAGRIGTQRHIIAIRDGFICAMPFLIIGSIMLIIANPPFDQATTSAFGRLWLGFAKAHWNTITMPFFMTIGLMSLFVSIGTAYSLAKSYQLDGLTAGLLSMTAFLLAAAPQVDNKLSLDFLGGQGVFTALLCAIWSVELTRLLKKYGITLRLPEQVPPAIARSFDLLLPMTGILLTVYPLSLVMQSEFQMLIPAAVMQLFQPVIAAGDSLPAILLCVLLANLLWFAGIHGDNLVQGLLNPLFMANIAANAALIAQGAPATQILTAPFWAFYVCIGGSGSTLVLALLYLRSRSAHLKTIGRLSLAPALFNINEPLLFGSPVVMNPTLFVPLLLVPLVNAVLAWAALEMDLVQKMVAMAPWTAPAPLGAMISAAWDMRAALLVVVLLAVDGLLWYPFFKVYEKQLIGQEQAREGDAVTAPAQTNGRTS</sequence>
<evidence type="ECO:0000256" key="8">
    <source>
        <dbReference type="PIRNR" id="PIRNR006351"/>
    </source>
</evidence>
<feature type="transmembrane region" description="Helical" evidence="9">
    <location>
        <begin position="296"/>
        <end position="316"/>
    </location>
</feature>
<keyword evidence="11" id="KW-0808">Transferase</keyword>
<dbReference type="NCBIfam" id="TIGR00410">
    <property type="entry name" value="lacE"/>
    <property type="match status" value="1"/>
</dbReference>
<feature type="transmembrane region" description="Helical" evidence="9">
    <location>
        <begin position="354"/>
        <end position="373"/>
    </location>
</feature>
<dbReference type="PANTHER" id="PTHR33989">
    <property type="match status" value="1"/>
</dbReference>
<dbReference type="InterPro" id="IPR004796">
    <property type="entry name" value="PTS_IIC_cello"/>
</dbReference>
<evidence type="ECO:0000256" key="1">
    <source>
        <dbReference type="ARBA" id="ARBA00004651"/>
    </source>
</evidence>
<dbReference type="PIRSF" id="PIRSF006351">
    <property type="entry name" value="PTS_EIIC-Cellobiose"/>
    <property type="match status" value="1"/>
</dbReference>
<evidence type="ECO:0000256" key="2">
    <source>
        <dbReference type="ARBA" id="ARBA00022448"/>
    </source>
</evidence>
<dbReference type="Pfam" id="PF02378">
    <property type="entry name" value="PTS_EIIC"/>
    <property type="match status" value="1"/>
</dbReference>
<feature type="transmembrane region" description="Helical" evidence="9">
    <location>
        <begin position="119"/>
        <end position="137"/>
    </location>
</feature>
<evidence type="ECO:0000256" key="5">
    <source>
        <dbReference type="ARBA" id="ARBA00022692"/>
    </source>
</evidence>
<dbReference type="KEGG" id="ctu:CTU_18560"/>
<comment type="function">
    <text evidence="8">The phosphoenolpyruvate-dependent sugar phosphotransferase system (PTS), a major carbohydrate active -transport system, catalyzes the phosphorylation of incoming sugar substrates concomitant with their translocation across the cell membrane.</text>
</comment>
<evidence type="ECO:0000256" key="3">
    <source>
        <dbReference type="ARBA" id="ARBA00022475"/>
    </source>
</evidence>
<feature type="transmembrane region" description="Helical" evidence="9">
    <location>
        <begin position="393"/>
        <end position="421"/>
    </location>
</feature>
<feature type="transmembrane region" description="Helical" evidence="9">
    <location>
        <begin position="265"/>
        <end position="284"/>
    </location>
</feature>
<feature type="transmembrane region" description="Helical" evidence="9">
    <location>
        <begin position="192"/>
        <end position="211"/>
    </location>
</feature>
<gene>
    <name evidence="11" type="ordered locus">Ctu_18560</name>
</gene>
<feature type="transmembrane region" description="Helical" evidence="9">
    <location>
        <begin position="149"/>
        <end position="171"/>
    </location>
</feature>
<dbReference type="GO" id="GO:0009401">
    <property type="term" value="P:phosphoenolpyruvate-dependent sugar phosphotransferase system"/>
    <property type="evidence" value="ECO:0007669"/>
    <property type="project" value="InterPro"/>
</dbReference>
<dbReference type="PANTHER" id="PTHR33989:SF4">
    <property type="entry name" value="PTS SYSTEM N,N'-DIACETYLCHITOBIOSE-SPECIFIC EIIC COMPONENT"/>
    <property type="match status" value="1"/>
</dbReference>
<keyword evidence="12" id="KW-1185">Reference proteome</keyword>
<dbReference type="InterPro" id="IPR003352">
    <property type="entry name" value="PTS_EIIC"/>
</dbReference>
<keyword evidence="2 8" id="KW-0813">Transport</keyword>
<keyword evidence="6 9" id="KW-1133">Transmembrane helix</keyword>
<dbReference type="HOGENOM" id="CLU_029688_1_0_6"/>
<evidence type="ECO:0000256" key="9">
    <source>
        <dbReference type="SAM" id="Phobius"/>
    </source>
</evidence>
<dbReference type="PATRIC" id="fig|693216.3.peg.1763"/>
<feature type="domain" description="PTS EIIC type-3" evidence="10">
    <location>
        <begin position="22"/>
        <end position="423"/>
    </location>
</feature>
<feature type="transmembrane region" description="Helical" evidence="9">
    <location>
        <begin position="46"/>
        <end position="67"/>
    </location>
</feature>
<protein>
    <recommendedName>
        <fullName evidence="8">Permease IIC component</fullName>
    </recommendedName>
</protein>
<dbReference type="EMBL" id="FN543093">
    <property type="protein sequence ID" value="CBA30318.1"/>
    <property type="molecule type" value="Genomic_DNA"/>
</dbReference>
<dbReference type="GO" id="GO:0008982">
    <property type="term" value="F:protein-N(PI)-phosphohistidine-sugar phosphotransferase activity"/>
    <property type="evidence" value="ECO:0007669"/>
    <property type="project" value="UniProtKB-UniRule"/>
</dbReference>
<evidence type="ECO:0000256" key="6">
    <source>
        <dbReference type="ARBA" id="ARBA00022989"/>
    </source>
</evidence>
<proteinExistence type="predicted"/>
<keyword evidence="5 9" id="KW-0812">Transmembrane</keyword>
<dbReference type="PROSITE" id="PS51105">
    <property type="entry name" value="PTS_EIIC_TYPE_3"/>
    <property type="match status" value="1"/>
</dbReference>